<name>A0A2P5Z442_9XANT</name>
<reference evidence="3 4" key="1">
    <citation type="submission" date="2016-08" db="EMBL/GenBank/DDBJ databases">
        <authorList>
            <person name="Seilhamer J.J."/>
        </authorList>
    </citation>
    <scope>NUCLEOTIDE SEQUENCE [LARGE SCALE GENOMIC DNA]</scope>
    <source>
        <strain evidence="3 4">CFBP4641</strain>
    </source>
</reference>
<dbReference type="Proteomes" id="UP000247346">
    <property type="component" value="Unassembled WGS sequence"/>
</dbReference>
<dbReference type="OrthoDB" id="5493674at2"/>
<organism evidence="3 4">
    <name type="scientific">Xanthomonas sacchari</name>
    <dbReference type="NCBI Taxonomy" id="56458"/>
    <lineage>
        <taxon>Bacteria</taxon>
        <taxon>Pseudomonadati</taxon>
        <taxon>Pseudomonadota</taxon>
        <taxon>Gammaproteobacteria</taxon>
        <taxon>Lysobacterales</taxon>
        <taxon>Lysobacteraceae</taxon>
        <taxon>Xanthomonas</taxon>
    </lineage>
</organism>
<comment type="caution">
    <text evidence="3">The sequence shown here is derived from an EMBL/GenBank/DDBJ whole genome shotgun (WGS) entry which is preliminary data.</text>
</comment>
<evidence type="ECO:0000256" key="1">
    <source>
        <dbReference type="SAM" id="Phobius"/>
    </source>
</evidence>
<evidence type="ECO:0000259" key="2">
    <source>
        <dbReference type="Pfam" id="PF13400"/>
    </source>
</evidence>
<dbReference type="AlphaFoldDB" id="A0A2P5Z442"/>
<protein>
    <recommendedName>
        <fullName evidence="2">Putative Flp pilus-assembly TadG-like N-terminal domain-containing protein</fullName>
    </recommendedName>
</protein>
<gene>
    <name evidence="3" type="ORF">XsacCFBP4641_10155</name>
</gene>
<accession>A0A2P5Z442</accession>
<sequence length="503" mass="55023">MVIIAAANPSTTTVAPGPTCVRSKMQGQAMPMVLVFLMVLCVGLLVTFNTGQVVGKKVELTNAADAAAYSIAVEQARARNFAAYLNRGRVANEVAVAQIVSLNSWLTMVHSSSVHFEKVVEVAEVLLFWVPALGEVLIGVDRAMTVINRTLKIFRQTFLRAADTTIGILDQALDHPYALAAEAAVGDLTSEANVFAMASKVVKDNVPDADLTVVGKGVLAKNVLSAGNQLESYTPGERRGLTSTNKGGERYRNVVMASRDTFTRARDGTAFGIFNNNGGTDMVEYDRWSAVDTFQLKLPLLVTTLKIPIGWAGTQAVDNRKPNFFPGMNNGRGWQSPYENNRTYRAYNGTKRSDIAGAFIEGDPAVLPDFKRNQAFINSYRYGISPRYRDVKDAYSQQPEGANAGPIYTVEVGTRVDKARTSSALKIGSGRMQLKDQARGEQLRAMASAQVYFNRPYELSAFRRSVWGRGDSKFEKGSLFSPYWQARLVQTPISDRTLLVTAP</sequence>
<feature type="domain" description="Putative Flp pilus-assembly TadG-like N-terminal" evidence="2">
    <location>
        <begin position="27"/>
        <end position="70"/>
    </location>
</feature>
<evidence type="ECO:0000313" key="4">
    <source>
        <dbReference type="Proteomes" id="UP000247346"/>
    </source>
</evidence>
<keyword evidence="1" id="KW-1133">Transmembrane helix</keyword>
<dbReference type="InterPro" id="IPR028087">
    <property type="entry name" value="Tad_N"/>
</dbReference>
<evidence type="ECO:0000313" key="3">
    <source>
        <dbReference type="EMBL" id="PPU82524.1"/>
    </source>
</evidence>
<dbReference type="EMBL" id="MDEK01000008">
    <property type="protein sequence ID" value="PPU82524.1"/>
    <property type="molecule type" value="Genomic_DNA"/>
</dbReference>
<keyword evidence="1" id="KW-0472">Membrane</keyword>
<dbReference type="Pfam" id="PF13400">
    <property type="entry name" value="Tad"/>
    <property type="match status" value="1"/>
</dbReference>
<keyword evidence="1" id="KW-0812">Transmembrane</keyword>
<proteinExistence type="predicted"/>
<dbReference type="GeneID" id="93880962"/>
<dbReference type="RefSeq" id="WP_010340545.1">
    <property type="nucleotide sequence ID" value="NZ_CP132343.1"/>
</dbReference>
<feature type="transmembrane region" description="Helical" evidence="1">
    <location>
        <begin position="29"/>
        <end position="48"/>
    </location>
</feature>